<feature type="transmembrane region" description="Helical" evidence="1">
    <location>
        <begin position="28"/>
        <end position="53"/>
    </location>
</feature>
<reference evidence="2" key="1">
    <citation type="journal article" date="2014" name="Int. J. Syst. Evol. Microbiol.">
        <title>Complete genome sequence of Corynebacterium casei LMG S-19264T (=DSM 44701T), isolated from a smear-ripened cheese.</title>
        <authorList>
            <consortium name="US DOE Joint Genome Institute (JGI-PGF)"/>
            <person name="Walter F."/>
            <person name="Albersmeier A."/>
            <person name="Kalinowski J."/>
            <person name="Ruckert C."/>
        </authorList>
    </citation>
    <scope>NUCLEOTIDE SEQUENCE</scope>
    <source>
        <strain evidence="2">JCM 4988</strain>
    </source>
</reference>
<feature type="transmembrane region" description="Helical" evidence="1">
    <location>
        <begin position="97"/>
        <end position="117"/>
    </location>
</feature>
<evidence type="ECO:0000256" key="1">
    <source>
        <dbReference type="SAM" id="Phobius"/>
    </source>
</evidence>
<evidence type="ECO:0000313" key="3">
    <source>
        <dbReference type="Proteomes" id="UP000630936"/>
    </source>
</evidence>
<sequence length="122" mass="12489">MDHTDTDTGTAAEAAAPDPFEAPLPKSLLVLLAFAVVVFGGLVWLVGPLLAIACDSCQDGVRGSVRFIGTLTAIARYGVPLATLVTVLGIFTARRGGRAGCIGLAVLTVLLVLMLVLGRITG</sequence>
<reference evidence="2" key="2">
    <citation type="submission" date="2020-09" db="EMBL/GenBank/DDBJ databases">
        <authorList>
            <person name="Sun Q."/>
            <person name="Ohkuma M."/>
        </authorList>
    </citation>
    <scope>NUCLEOTIDE SEQUENCE</scope>
    <source>
        <strain evidence="2">JCM 4988</strain>
    </source>
</reference>
<proteinExistence type="predicted"/>
<organism evidence="2 3">
    <name type="scientific">Streptomyces inusitatus</name>
    <dbReference type="NCBI Taxonomy" id="68221"/>
    <lineage>
        <taxon>Bacteria</taxon>
        <taxon>Bacillati</taxon>
        <taxon>Actinomycetota</taxon>
        <taxon>Actinomycetes</taxon>
        <taxon>Kitasatosporales</taxon>
        <taxon>Streptomycetaceae</taxon>
        <taxon>Streptomyces</taxon>
    </lineage>
</organism>
<keyword evidence="3" id="KW-1185">Reference proteome</keyword>
<evidence type="ECO:0000313" key="2">
    <source>
        <dbReference type="EMBL" id="GGZ33786.1"/>
    </source>
</evidence>
<keyword evidence="1" id="KW-0472">Membrane</keyword>
<feature type="transmembrane region" description="Helical" evidence="1">
    <location>
        <begin position="65"/>
        <end position="91"/>
    </location>
</feature>
<dbReference type="RefSeq" id="WP_190123554.1">
    <property type="nucleotide sequence ID" value="NZ_BMWG01000007.1"/>
</dbReference>
<dbReference type="Proteomes" id="UP000630936">
    <property type="component" value="Unassembled WGS sequence"/>
</dbReference>
<comment type="caution">
    <text evidence="2">The sequence shown here is derived from an EMBL/GenBank/DDBJ whole genome shotgun (WGS) entry which is preliminary data.</text>
</comment>
<protein>
    <submittedName>
        <fullName evidence="2">Uncharacterized protein</fullName>
    </submittedName>
</protein>
<gene>
    <name evidence="2" type="ORF">GCM10010387_29980</name>
</gene>
<keyword evidence="1" id="KW-0812">Transmembrane</keyword>
<dbReference type="EMBL" id="BMWG01000007">
    <property type="protein sequence ID" value="GGZ33786.1"/>
    <property type="molecule type" value="Genomic_DNA"/>
</dbReference>
<name>A0A918Q5C9_9ACTN</name>
<keyword evidence="1" id="KW-1133">Transmembrane helix</keyword>
<dbReference type="AlphaFoldDB" id="A0A918Q5C9"/>
<accession>A0A918Q5C9</accession>